<gene>
    <name evidence="1" type="ORF">EOE65_09585</name>
</gene>
<dbReference type="RefSeq" id="WP_127694100.1">
    <property type="nucleotide sequence ID" value="NZ_SACQ01000004.1"/>
</dbReference>
<keyword evidence="2" id="KW-1185">Reference proteome</keyword>
<sequence length="270" mass="29394">MPSKPELHFAEWLARRTQITSHKGGWRIGDAVYNQGLSLLDDVVGSWSWVELLLFNLTGRRPAPALLKWVEWSFICVSWPDARIWCNQVAALGASSQASGVASTSAGILAAESKLYGPGVLPSCYTLLSQLVAQSRSGESIADMVASKQKLPGFTRPIALGDERVKAMQAASLELGFKPGEFERTAIAISDYISDSTGESLNFGGYIVAFLADQGFSCREITELYTYSIAVGALTCYTDVRNDIPGGFLPLRCEDIRYEGPADRELPKSQ</sequence>
<comment type="caution">
    <text evidence="1">The sequence shown here is derived from an EMBL/GenBank/DDBJ whole genome shotgun (WGS) entry which is preliminary data.</text>
</comment>
<dbReference type="Proteomes" id="UP000282818">
    <property type="component" value="Unassembled WGS sequence"/>
</dbReference>
<organism evidence="1 2">
    <name type="scientific">Neptunomonas marina</name>
    <dbReference type="NCBI Taxonomy" id="1815562"/>
    <lineage>
        <taxon>Bacteria</taxon>
        <taxon>Pseudomonadati</taxon>
        <taxon>Pseudomonadota</taxon>
        <taxon>Gammaproteobacteria</taxon>
        <taxon>Oceanospirillales</taxon>
        <taxon>Oceanospirillaceae</taxon>
        <taxon>Neptunomonas</taxon>
    </lineage>
</organism>
<name>A0A437Q7Q7_9GAMM</name>
<dbReference type="EMBL" id="SACQ01000004">
    <property type="protein sequence ID" value="RVU30565.1"/>
    <property type="molecule type" value="Genomic_DNA"/>
</dbReference>
<accession>A0A437Q7Q7</accession>
<proteinExistence type="predicted"/>
<evidence type="ECO:0000313" key="1">
    <source>
        <dbReference type="EMBL" id="RVU30565.1"/>
    </source>
</evidence>
<dbReference type="AlphaFoldDB" id="A0A437Q7Q7"/>
<dbReference type="GO" id="GO:0046912">
    <property type="term" value="F:acyltransferase activity, acyl groups converted into alkyl on transfer"/>
    <property type="evidence" value="ECO:0007669"/>
    <property type="project" value="InterPro"/>
</dbReference>
<dbReference type="SUPFAM" id="SSF48256">
    <property type="entry name" value="Citrate synthase"/>
    <property type="match status" value="1"/>
</dbReference>
<protein>
    <submittedName>
        <fullName evidence="1">Uncharacterized protein</fullName>
    </submittedName>
</protein>
<dbReference type="InterPro" id="IPR036969">
    <property type="entry name" value="Citrate_synthase_sf"/>
</dbReference>
<evidence type="ECO:0000313" key="2">
    <source>
        <dbReference type="Proteomes" id="UP000282818"/>
    </source>
</evidence>
<reference evidence="1 2" key="1">
    <citation type="submission" date="2019-01" db="EMBL/GenBank/DDBJ databases">
        <authorList>
            <person name="Chen W.-M."/>
        </authorList>
    </citation>
    <scope>NUCLEOTIDE SEQUENCE [LARGE SCALE GENOMIC DNA]</scope>
    <source>
        <strain evidence="1 2">HPM-16</strain>
    </source>
</reference>